<dbReference type="RefSeq" id="WP_184562080.1">
    <property type="nucleotide sequence ID" value="NZ_JACIEI010000001.1"/>
</dbReference>
<keyword evidence="1" id="KW-0812">Transmembrane</keyword>
<dbReference type="Proteomes" id="UP000530268">
    <property type="component" value="Unassembled WGS sequence"/>
</dbReference>
<evidence type="ECO:0000313" key="2">
    <source>
        <dbReference type="EMBL" id="MBB3992698.1"/>
    </source>
</evidence>
<name>A0A7W6E6J4_9RHOB</name>
<keyword evidence="1" id="KW-0472">Membrane</keyword>
<comment type="caution">
    <text evidence="2">The sequence shown here is derived from an EMBL/GenBank/DDBJ whole genome shotgun (WGS) entry which is preliminary data.</text>
</comment>
<sequence length="151" mass="16167">MINIDRTDLPKVALAGLIGEIAFEAYAWLISPVLFGVKLQPSFLVIGLTKKATGVELSYGAAFAVHFLIGAFGFAAFVYLVKALTKLSYVKTGLLAGVALWFIAQGVLAPLMGRSFMMGMGAYTQSSFVGHVGMTLLMALIWKRLSARSAD</sequence>
<protein>
    <submittedName>
        <fullName evidence="2">Putative membrane protein YagU involved in acid resistance</fullName>
    </submittedName>
</protein>
<evidence type="ECO:0000256" key="1">
    <source>
        <dbReference type="SAM" id="Phobius"/>
    </source>
</evidence>
<reference evidence="2 3" key="1">
    <citation type="submission" date="2020-08" db="EMBL/GenBank/DDBJ databases">
        <title>Genomic Encyclopedia of Type Strains, Phase IV (KMG-IV): sequencing the most valuable type-strain genomes for metagenomic binning, comparative biology and taxonomic classification.</title>
        <authorList>
            <person name="Goeker M."/>
        </authorList>
    </citation>
    <scope>NUCLEOTIDE SEQUENCE [LARGE SCALE GENOMIC DNA]</scope>
    <source>
        <strain evidence="2 3">DSM 102234</strain>
    </source>
</reference>
<keyword evidence="1" id="KW-1133">Transmembrane helix</keyword>
<feature type="transmembrane region" description="Helical" evidence="1">
    <location>
        <begin position="57"/>
        <end position="81"/>
    </location>
</feature>
<dbReference type="EMBL" id="JACIEI010000001">
    <property type="protein sequence ID" value="MBB3992698.1"/>
    <property type="molecule type" value="Genomic_DNA"/>
</dbReference>
<dbReference type="AlphaFoldDB" id="A0A7W6E6J4"/>
<feature type="transmembrane region" description="Helical" evidence="1">
    <location>
        <begin position="93"/>
        <end position="111"/>
    </location>
</feature>
<organism evidence="2 3">
    <name type="scientific">Sulfitobacter undariae</name>
    <dbReference type="NCBI Taxonomy" id="1563671"/>
    <lineage>
        <taxon>Bacteria</taxon>
        <taxon>Pseudomonadati</taxon>
        <taxon>Pseudomonadota</taxon>
        <taxon>Alphaproteobacteria</taxon>
        <taxon>Rhodobacterales</taxon>
        <taxon>Roseobacteraceae</taxon>
        <taxon>Sulfitobacter</taxon>
    </lineage>
</organism>
<proteinExistence type="predicted"/>
<accession>A0A7W6E6J4</accession>
<evidence type="ECO:0000313" key="3">
    <source>
        <dbReference type="Proteomes" id="UP000530268"/>
    </source>
</evidence>
<feature type="transmembrane region" description="Helical" evidence="1">
    <location>
        <begin position="12"/>
        <end position="37"/>
    </location>
</feature>
<gene>
    <name evidence="2" type="ORF">GGR95_000317</name>
</gene>
<keyword evidence="3" id="KW-1185">Reference proteome</keyword>
<feature type="transmembrane region" description="Helical" evidence="1">
    <location>
        <begin position="123"/>
        <end position="142"/>
    </location>
</feature>